<keyword evidence="4" id="KW-0732">Signal</keyword>
<dbReference type="PROSITE" id="PS50983">
    <property type="entry name" value="FE_B12_PBP"/>
    <property type="match status" value="1"/>
</dbReference>
<evidence type="ECO:0000313" key="8">
    <source>
        <dbReference type="EMBL" id="TKI80406.1"/>
    </source>
</evidence>
<sequence>FTLYTKAVNKEKEGQKALDDYKKRIEGMKEKLGDKLNSKVSIIRFVPGDVRIYQKNSFSGVVLNDIGFKRPPLQDKDDFAIKGITKEQIPNMDGDYLFY</sequence>
<evidence type="ECO:0000256" key="2">
    <source>
        <dbReference type="ARBA" id="ARBA00008814"/>
    </source>
</evidence>
<name>A0A9X9F0R8_BACCE</name>
<dbReference type="GO" id="GO:0005886">
    <property type="term" value="C:plasma membrane"/>
    <property type="evidence" value="ECO:0007669"/>
    <property type="project" value="UniProtKB-SubCell"/>
</dbReference>
<dbReference type="EMBL" id="SZOH01005232">
    <property type="protein sequence ID" value="TKI80406.1"/>
    <property type="molecule type" value="Genomic_DNA"/>
</dbReference>
<evidence type="ECO:0000256" key="4">
    <source>
        <dbReference type="ARBA" id="ARBA00022729"/>
    </source>
</evidence>
<dbReference type="GO" id="GO:0030288">
    <property type="term" value="C:outer membrane-bounded periplasmic space"/>
    <property type="evidence" value="ECO:0007669"/>
    <property type="project" value="TreeGrafter"/>
</dbReference>
<feature type="non-terminal residue" evidence="8">
    <location>
        <position position="99"/>
    </location>
</feature>
<dbReference type="AlphaFoldDB" id="A0A9X9F0R8"/>
<comment type="caution">
    <text evidence="8">The sequence shown here is derived from an EMBL/GenBank/DDBJ whole genome shotgun (WGS) entry which is preliminary data.</text>
</comment>
<protein>
    <submittedName>
        <fullName evidence="8">Iron-siderophore ABC transporter substrate-binding protein</fullName>
    </submittedName>
</protein>
<comment type="subcellular location">
    <subcellularLocation>
        <location evidence="1">Cell membrane</location>
        <topology evidence="1">Lipid-anchor</topology>
    </subcellularLocation>
</comment>
<proteinExistence type="inferred from homology"/>
<evidence type="ECO:0000259" key="7">
    <source>
        <dbReference type="PROSITE" id="PS50983"/>
    </source>
</evidence>
<dbReference type="GO" id="GO:1901678">
    <property type="term" value="P:iron coordination entity transport"/>
    <property type="evidence" value="ECO:0007669"/>
    <property type="project" value="UniProtKB-ARBA"/>
</dbReference>
<evidence type="ECO:0000256" key="3">
    <source>
        <dbReference type="ARBA" id="ARBA00022448"/>
    </source>
</evidence>
<dbReference type="InterPro" id="IPR002491">
    <property type="entry name" value="ABC_transptr_periplasmic_BD"/>
</dbReference>
<comment type="similarity">
    <text evidence="2">Belongs to the bacterial solute-binding protein 8 family.</text>
</comment>
<dbReference type="SUPFAM" id="SSF53807">
    <property type="entry name" value="Helical backbone' metal receptor"/>
    <property type="match status" value="1"/>
</dbReference>
<evidence type="ECO:0000256" key="6">
    <source>
        <dbReference type="ARBA" id="ARBA00023288"/>
    </source>
</evidence>
<feature type="non-terminal residue" evidence="8">
    <location>
        <position position="1"/>
    </location>
</feature>
<evidence type="ECO:0000313" key="9">
    <source>
        <dbReference type="Proteomes" id="UP000308444"/>
    </source>
</evidence>
<dbReference type="PANTHER" id="PTHR30532">
    <property type="entry name" value="IRON III DICITRATE-BINDING PERIPLASMIC PROTEIN"/>
    <property type="match status" value="1"/>
</dbReference>
<keyword evidence="6" id="KW-0449">Lipoprotein</keyword>
<dbReference type="Gene3D" id="3.40.50.1980">
    <property type="entry name" value="Nitrogenase molybdenum iron protein domain"/>
    <property type="match status" value="1"/>
</dbReference>
<evidence type="ECO:0000256" key="1">
    <source>
        <dbReference type="ARBA" id="ARBA00004193"/>
    </source>
</evidence>
<dbReference type="Proteomes" id="UP000308444">
    <property type="component" value="Unassembled WGS sequence"/>
</dbReference>
<keyword evidence="3" id="KW-0813">Transport</keyword>
<keyword evidence="5" id="KW-0564">Palmitate</keyword>
<reference evidence="8 9" key="1">
    <citation type="journal article" date="2019" name="Environ. Microbiol.">
        <title>An active ?-lactamase is a part of an orchestrated cell wall stress resistance network of Bacillus subtilis and related rhizosphere species.</title>
        <authorList>
            <person name="Bucher T."/>
            <person name="Keren-Paz A."/>
            <person name="Hausser J."/>
            <person name="Olender T."/>
            <person name="Cytryn E."/>
            <person name="Kolodkin-Gal I."/>
        </authorList>
    </citation>
    <scope>NUCLEOTIDE SEQUENCE [LARGE SCALE GENOMIC DNA]</scope>
    <source>
        <strain evidence="8 9">I32</strain>
    </source>
</reference>
<dbReference type="PANTHER" id="PTHR30532:SF21">
    <property type="entry name" value="SIDEROPHORE-BINDING LIPOPROTEIN YFIY-RELATED"/>
    <property type="match status" value="1"/>
</dbReference>
<organism evidence="8 9">
    <name type="scientific">Bacillus cereus</name>
    <dbReference type="NCBI Taxonomy" id="1396"/>
    <lineage>
        <taxon>Bacteria</taxon>
        <taxon>Bacillati</taxon>
        <taxon>Bacillota</taxon>
        <taxon>Bacilli</taxon>
        <taxon>Bacillales</taxon>
        <taxon>Bacillaceae</taxon>
        <taxon>Bacillus</taxon>
        <taxon>Bacillus cereus group</taxon>
    </lineage>
</organism>
<dbReference type="InterPro" id="IPR051313">
    <property type="entry name" value="Bact_iron-sidero_bind"/>
</dbReference>
<accession>A0A9X9F0R8</accession>
<evidence type="ECO:0000256" key="5">
    <source>
        <dbReference type="ARBA" id="ARBA00023139"/>
    </source>
</evidence>
<feature type="domain" description="Fe/B12 periplasmic-binding" evidence="7">
    <location>
        <begin position="1"/>
        <end position="99"/>
    </location>
</feature>
<gene>
    <name evidence="8" type="ORF">FC695_43845</name>
</gene>